<keyword evidence="2" id="KW-1185">Reference proteome</keyword>
<organism evidence="1 2">
    <name type="scientific">Phycicoccus avicenniae</name>
    <dbReference type="NCBI Taxonomy" id="2828860"/>
    <lineage>
        <taxon>Bacteria</taxon>
        <taxon>Bacillati</taxon>
        <taxon>Actinomycetota</taxon>
        <taxon>Actinomycetes</taxon>
        <taxon>Micrococcales</taxon>
        <taxon>Intrasporangiaceae</taxon>
        <taxon>Phycicoccus</taxon>
    </lineage>
</organism>
<dbReference type="RefSeq" id="WP_211603969.1">
    <property type="nucleotide sequence ID" value="NZ_JAGSNF010000020.1"/>
</dbReference>
<dbReference type="AlphaFoldDB" id="A0A941D9J7"/>
<dbReference type="Proteomes" id="UP000677016">
    <property type="component" value="Unassembled WGS sequence"/>
</dbReference>
<name>A0A941D9J7_9MICO</name>
<evidence type="ECO:0000313" key="2">
    <source>
        <dbReference type="Proteomes" id="UP000677016"/>
    </source>
</evidence>
<evidence type="ECO:0000313" key="1">
    <source>
        <dbReference type="EMBL" id="MBR7744448.1"/>
    </source>
</evidence>
<sequence>MIANDRELTAVIYNLKDAHRRLGVPLPPKVLKGLDTVAATRSANMTAPTQDGLRAAVMNAVDAGRPLADDEAVRLAMTNRSLAAAGVDRFVASGLHERRQNVLRDGFPELMKVWAGIVDKAGQAITDAREAIPQFDFDRTDPTTLSASQAFHWAGARKATLDVEAVESVWLSLANALGLAYVARATRPLVLSVLTVDEIRALKGTNAVGVIKAGHPLQLADLDEFERRVAAFHAEQRQREAQARTFVDPQNFRGKRVVPA</sequence>
<proteinExistence type="predicted"/>
<dbReference type="EMBL" id="JAGSNF010000020">
    <property type="protein sequence ID" value="MBR7744448.1"/>
    <property type="molecule type" value="Genomic_DNA"/>
</dbReference>
<comment type="caution">
    <text evidence="1">The sequence shown here is derived from an EMBL/GenBank/DDBJ whole genome shotgun (WGS) entry which is preliminary data.</text>
</comment>
<reference evidence="1" key="1">
    <citation type="submission" date="2021-04" db="EMBL/GenBank/DDBJ databases">
        <title>Phycicoccus avicenniae sp. nov., a novel endophytic actinomycetes isolated from branch of Avicennia mariana.</title>
        <authorList>
            <person name="Tuo L."/>
        </authorList>
    </citation>
    <scope>NUCLEOTIDE SEQUENCE</scope>
    <source>
        <strain evidence="1">BSK3Z-2</strain>
    </source>
</reference>
<accession>A0A941D9J7</accession>
<protein>
    <submittedName>
        <fullName evidence="1">Uncharacterized protein</fullName>
    </submittedName>
</protein>
<gene>
    <name evidence="1" type="ORF">KC207_14225</name>
</gene>